<dbReference type="Gene3D" id="3.40.30.40">
    <property type="entry name" value="Perfringolysin"/>
    <property type="match status" value="1"/>
</dbReference>
<keyword evidence="2" id="KW-1185">Reference proteome</keyword>
<evidence type="ECO:0000313" key="2">
    <source>
        <dbReference type="Proteomes" id="UP000603865"/>
    </source>
</evidence>
<dbReference type="Pfam" id="PF01289">
    <property type="entry name" value="Thiol_cytolysin"/>
    <property type="match status" value="1"/>
</dbReference>
<evidence type="ECO:0008006" key="3">
    <source>
        <dbReference type="Google" id="ProtNLM"/>
    </source>
</evidence>
<dbReference type="InterPro" id="IPR036359">
    <property type="entry name" value="Thiol_cytolysin_sf"/>
</dbReference>
<name>A0A918CFX9_9DEIO</name>
<comment type="caution">
    <text evidence="1">The sequence shown here is derived from an EMBL/GenBank/DDBJ whole genome shotgun (WGS) entry which is preliminary data.</text>
</comment>
<evidence type="ECO:0000313" key="1">
    <source>
        <dbReference type="EMBL" id="GGR20379.1"/>
    </source>
</evidence>
<reference evidence="1" key="1">
    <citation type="journal article" date="2014" name="Int. J. Syst. Evol. Microbiol.">
        <title>Complete genome sequence of Corynebacterium casei LMG S-19264T (=DSM 44701T), isolated from a smear-ripened cheese.</title>
        <authorList>
            <consortium name="US DOE Joint Genome Institute (JGI-PGF)"/>
            <person name="Walter F."/>
            <person name="Albersmeier A."/>
            <person name="Kalinowski J."/>
            <person name="Ruckert C."/>
        </authorList>
    </citation>
    <scope>NUCLEOTIDE SEQUENCE</scope>
    <source>
        <strain evidence="1">JCM 31311</strain>
    </source>
</reference>
<dbReference type="Gene3D" id="3.30.1040.20">
    <property type="match status" value="1"/>
</dbReference>
<dbReference type="EMBL" id="BMQL01000024">
    <property type="protein sequence ID" value="GGR20379.1"/>
    <property type="molecule type" value="Genomic_DNA"/>
</dbReference>
<dbReference type="Proteomes" id="UP000603865">
    <property type="component" value="Unassembled WGS sequence"/>
</dbReference>
<accession>A0A918CFX9</accession>
<organism evidence="1 2">
    <name type="scientific">Deinococcus ruber</name>
    <dbReference type="NCBI Taxonomy" id="1848197"/>
    <lineage>
        <taxon>Bacteria</taxon>
        <taxon>Thermotogati</taxon>
        <taxon>Deinococcota</taxon>
        <taxon>Deinococci</taxon>
        <taxon>Deinococcales</taxon>
        <taxon>Deinococcaceae</taxon>
        <taxon>Deinococcus</taxon>
    </lineage>
</organism>
<dbReference type="InterPro" id="IPR001869">
    <property type="entry name" value="Thiol_cytolysin"/>
</dbReference>
<protein>
    <recommendedName>
        <fullName evidence="3">Thiol-activated cytolysin</fullName>
    </recommendedName>
</protein>
<dbReference type="PRINTS" id="PR01400">
    <property type="entry name" value="TACYTOLYSIN"/>
</dbReference>
<dbReference type="AlphaFoldDB" id="A0A918CFX9"/>
<dbReference type="Gene3D" id="3.90.840.10">
    <property type="entry name" value="Thiol-activated cytolysin superfamily/Thiol-activated cytolysin, alpha-beta domain"/>
    <property type="match status" value="1"/>
</dbReference>
<gene>
    <name evidence="1" type="ORF">GCM10008957_36020</name>
</gene>
<dbReference type="SUPFAM" id="SSF56978">
    <property type="entry name" value="Perfringolysin"/>
    <property type="match status" value="1"/>
</dbReference>
<proteinExistence type="predicted"/>
<reference evidence="1" key="2">
    <citation type="submission" date="2020-09" db="EMBL/GenBank/DDBJ databases">
        <authorList>
            <person name="Sun Q."/>
            <person name="Ohkuma M."/>
        </authorList>
    </citation>
    <scope>NUCLEOTIDE SEQUENCE</scope>
    <source>
        <strain evidence="1">JCM 31311</strain>
    </source>
</reference>
<dbReference type="InterPro" id="IPR036363">
    <property type="entry name" value="Thiol_cytolysin_ab_sf"/>
</dbReference>
<sequence>MIQIPSTLLLSTTWPGDATSPSDFFTRLLTFRPAKHPSGTAAQGSAQASRQDGAGGPLVCSVQKFKIADSPPQYAAGTFDQDKLWVGALLQSKGLADGLGSLAPLAVPAAKRLPIQLTSQLPIPSGSETVAPTQSGYNAALARIRQAATGTPLGSTVRYEFAEESGFESSALQLGLNASYLTAKASASLKLQSQSSSHKLTAVFYQNVFTVNADLAGQTPAAALFGSLSVADLTALGNAGQLSYSNPPAYVDSVTYGRLLLVSMESNFSSSEMQAALRASYNFVAGSVSGSLDANQKKVLSSSKFSVYASGGDEGQVIDLIRTGSLGSYFKGVTSPTTFVPISFTARNLGDNSYAATFRTGEYSVTTCNAASLTLKVQVLFHSVQTNDNKYDDVYGSVRFDGQQLWQRGSGDHFDVFKGNTARLYPDASEQFNKTRDYSLVVNYDTGQTASLDVTLMDYDSASPDDRLGTIRPDIDVDEVARTFRDHPGTSVVRRTYAIHGDDGASGEVIVEFRK</sequence>
<dbReference type="GO" id="GO:0015485">
    <property type="term" value="F:cholesterol binding"/>
    <property type="evidence" value="ECO:0007669"/>
    <property type="project" value="InterPro"/>
</dbReference>